<name>A0A6B3L4V0_9BACT</name>
<evidence type="ECO:0000313" key="4">
    <source>
        <dbReference type="Proteomes" id="UP000475117"/>
    </source>
</evidence>
<dbReference type="SUPFAM" id="SSF49764">
    <property type="entry name" value="HSP20-like chaperones"/>
    <property type="match status" value="1"/>
</dbReference>
<dbReference type="CDD" id="cd06464">
    <property type="entry name" value="ACD_sHsps-like"/>
    <property type="match status" value="1"/>
</dbReference>
<dbReference type="EMBL" id="CP066776">
    <property type="protein sequence ID" value="QQL43965.1"/>
    <property type="molecule type" value="Genomic_DNA"/>
</dbReference>
<evidence type="ECO:0000256" key="2">
    <source>
        <dbReference type="RuleBase" id="RU003616"/>
    </source>
</evidence>
<organism evidence="3 4">
    <name type="scientific">Sulfuriroseicoccus oceanibius</name>
    <dbReference type="NCBI Taxonomy" id="2707525"/>
    <lineage>
        <taxon>Bacteria</taxon>
        <taxon>Pseudomonadati</taxon>
        <taxon>Verrucomicrobiota</taxon>
        <taxon>Verrucomicrobiia</taxon>
        <taxon>Verrucomicrobiales</taxon>
        <taxon>Verrucomicrobiaceae</taxon>
        <taxon>Sulfuriroseicoccus</taxon>
    </lineage>
</organism>
<dbReference type="InterPro" id="IPR008978">
    <property type="entry name" value="HSP20-like_chaperone"/>
</dbReference>
<sequence>MKNKIETWDPFREMTGLSNRLSSIFGNESGELLSANDLSEWRPAVDVAEDDKCYTITADLPEVSRQDAKVSVKDGVLTISGERKRELQQADVKFHRIERSYGTYQRSFHIPESVDPDAIKAVFKDGVLTITMPKSVPTKHDEHEIEVE</sequence>
<dbReference type="KEGG" id="soa:G3M56_008660"/>
<keyword evidence="4" id="KW-1185">Reference proteome</keyword>
<dbReference type="RefSeq" id="WP_164363496.1">
    <property type="nucleotide sequence ID" value="NZ_CP066776.1"/>
</dbReference>
<proteinExistence type="inferred from homology"/>
<comment type="similarity">
    <text evidence="1 2">Belongs to the small heat shock protein (HSP20) family.</text>
</comment>
<dbReference type="Proteomes" id="UP000475117">
    <property type="component" value="Chromosome"/>
</dbReference>
<dbReference type="PANTHER" id="PTHR11527">
    <property type="entry name" value="HEAT-SHOCK PROTEIN 20 FAMILY MEMBER"/>
    <property type="match status" value="1"/>
</dbReference>
<accession>A0A6B3L4V0</accession>
<dbReference type="PROSITE" id="PS01031">
    <property type="entry name" value="SHSP"/>
    <property type="match status" value="1"/>
</dbReference>
<reference evidence="3 4" key="1">
    <citation type="submission" date="2020-12" db="EMBL/GenBank/DDBJ databases">
        <title>Sulforoseuscoccus oceanibium gen. nov., sp. nov., a representative of the phylum Verrucomicrobia with special cytoplasmic membrane, and proposal of Sulforoseuscoccusaceae fam. nov.</title>
        <authorList>
            <person name="Xi F."/>
        </authorList>
    </citation>
    <scope>NUCLEOTIDE SEQUENCE [LARGE SCALE GENOMIC DNA]</scope>
    <source>
        <strain evidence="3 4">T37</strain>
    </source>
</reference>
<protein>
    <submittedName>
        <fullName evidence="3">Hsp20/alpha crystallin family protein</fullName>
    </submittedName>
</protein>
<dbReference type="InterPro" id="IPR031107">
    <property type="entry name" value="Small_HSP"/>
</dbReference>
<dbReference type="Gene3D" id="2.60.40.790">
    <property type="match status" value="1"/>
</dbReference>
<gene>
    <name evidence="3" type="ORF">G3M56_008660</name>
</gene>
<evidence type="ECO:0000313" key="3">
    <source>
        <dbReference type="EMBL" id="QQL43965.1"/>
    </source>
</evidence>
<dbReference type="Pfam" id="PF00011">
    <property type="entry name" value="HSP20"/>
    <property type="match status" value="1"/>
</dbReference>
<dbReference type="AlphaFoldDB" id="A0A6B3L4V0"/>
<evidence type="ECO:0000256" key="1">
    <source>
        <dbReference type="PROSITE-ProRule" id="PRU00285"/>
    </source>
</evidence>
<dbReference type="InterPro" id="IPR002068">
    <property type="entry name" value="A-crystallin/Hsp20_dom"/>
</dbReference>